<feature type="domain" description="UFSP2 second" evidence="2">
    <location>
        <begin position="81"/>
        <end position="173"/>
    </location>
</feature>
<dbReference type="VEuPathDB" id="HostDB:ENSMUSG00000031634"/>
<gene>
    <name evidence="3 4" type="primary">Ufsp2</name>
</gene>
<reference evidence="8" key="2">
    <citation type="journal article" date="2010" name="Cell">
        <title>A tissue-specific atlas of mouse protein phosphorylation and expression.</title>
        <authorList>
            <person name="Huttlin E.L."/>
            <person name="Jedrychowski M.P."/>
            <person name="Elias J.E."/>
            <person name="Goswami T."/>
            <person name="Rad R."/>
            <person name="Beausoleil S.A."/>
            <person name="Villen J."/>
            <person name="Haas W."/>
            <person name="Sowa M.E."/>
            <person name="Gygi S.P."/>
        </authorList>
    </citation>
    <scope>IDENTIFICATION BY MASS SPECTROMETRY [LARGE SCALE ANALYSIS]</scope>
</reference>
<organism evidence="3 5">
    <name type="scientific">Mus musculus</name>
    <name type="common">Mouse</name>
    <dbReference type="NCBI Taxonomy" id="10090"/>
    <lineage>
        <taxon>Eukaryota</taxon>
        <taxon>Metazoa</taxon>
        <taxon>Chordata</taxon>
        <taxon>Craniata</taxon>
        <taxon>Vertebrata</taxon>
        <taxon>Euteleostomi</taxon>
        <taxon>Mammalia</taxon>
        <taxon>Eutheria</taxon>
        <taxon>Euarchontoglires</taxon>
        <taxon>Glires</taxon>
        <taxon>Rodentia</taxon>
        <taxon>Myomorpha</taxon>
        <taxon>Muroidea</taxon>
        <taxon>Muridae</taxon>
        <taxon>Murinae</taxon>
        <taxon>Mus</taxon>
        <taxon>Mus</taxon>
    </lineage>
</organism>
<dbReference type="InterPro" id="IPR049387">
    <property type="entry name" value="UFSP2-like_2nd"/>
</dbReference>
<dbReference type="ProteomicsDB" id="354980"/>
<reference evidence="3" key="5">
    <citation type="submission" date="2025-09" db="UniProtKB">
        <authorList>
            <consortium name="Ensembl"/>
        </authorList>
    </citation>
    <scope>IDENTIFICATION</scope>
    <source>
        <strain evidence="3">C57BL/6J</strain>
    </source>
</reference>
<keyword evidence="6 7" id="KW-1267">Proteomics identification</keyword>
<dbReference type="Antibodypedia" id="45789">
    <property type="antibodies" value="99 antibodies from 19 providers"/>
</dbReference>
<dbReference type="PANTHER" id="PTHR48153:SF2">
    <property type="entry name" value="UFM1-SPECIFIC PROTEASE 2"/>
    <property type="match status" value="1"/>
</dbReference>
<dbReference type="SMR" id="A0A1B0GSM1"/>
<dbReference type="MGI" id="MGI:1913679">
    <property type="gene designation" value="Ufsp2"/>
</dbReference>
<accession>A0A1B0GSM1</accession>
<evidence type="ECO:0000313" key="4">
    <source>
        <dbReference type="MGI" id="MGI:1913679"/>
    </source>
</evidence>
<evidence type="ECO:0000313" key="5">
    <source>
        <dbReference type="Proteomes" id="UP000000589"/>
    </source>
</evidence>
<reference evidence="3 5" key="1">
    <citation type="journal article" date="2009" name="PLoS Biol.">
        <title>Lineage-specific biology revealed by a finished genome assembly of the mouse.</title>
        <authorList>
            <consortium name="Mouse Genome Sequencing Consortium"/>
            <person name="Church D.M."/>
            <person name="Goodstadt L."/>
            <person name="Hillier L.W."/>
            <person name="Zody M.C."/>
            <person name="Goldstein S."/>
            <person name="She X."/>
            <person name="Bult C.J."/>
            <person name="Agarwala R."/>
            <person name="Cherry J.L."/>
            <person name="DiCuccio M."/>
            <person name="Hlavina W."/>
            <person name="Kapustin Y."/>
            <person name="Meric P."/>
            <person name="Maglott D."/>
            <person name="Birtle Z."/>
            <person name="Marques A.C."/>
            <person name="Graves T."/>
            <person name="Zhou S."/>
            <person name="Teague B."/>
            <person name="Potamousis K."/>
            <person name="Churas C."/>
            <person name="Place M."/>
            <person name="Herschleb J."/>
            <person name="Runnheim R."/>
            <person name="Forrest D."/>
            <person name="Amos-Landgraf J."/>
            <person name="Schwartz D.C."/>
            <person name="Cheng Z."/>
            <person name="Lindblad-Toh K."/>
            <person name="Eichler E.E."/>
            <person name="Ponting C.P."/>
        </authorList>
    </citation>
    <scope>NUCLEOTIDE SEQUENCE [LARGE SCALE GENOMIC DNA]</scope>
    <source>
        <strain evidence="3 5">C57BL/6J</strain>
    </source>
</reference>
<dbReference type="GeneTree" id="ENSGT00940000157115"/>
<sequence length="211" mass="24181">MDILFRIRGGFDLAFQLAPPKEMFIKNALRQVLSDLTTKLSSDALVLRVCNSSVYLWPNSDANTGELTDSSACKNVVRFIQVRKLLVDAILRQLVDVEKCILRYMKGTSIVVPEPLHFQLPGKKNLVTVLYPSGIPDDQLQAYRKELHDLFNLPHDRPYFKRINAYHFPDELYKDGYIRNPHTYLSPPNIEGSMVSLIRHLCLSSLYARSD</sequence>
<dbReference type="Bgee" id="ENSMUSG00000031634">
    <property type="expression patterns" value="Expressed in seminal vesicle and 257 other cell types or tissues"/>
</dbReference>
<evidence type="ECO:0007829" key="6">
    <source>
        <dbReference type="PeptideAtlas" id="A0A1B0GSM1"/>
    </source>
</evidence>
<dbReference type="Ensembl" id="ENSMUST00000209443.2">
    <property type="protein sequence ID" value="ENSMUSP00000147993.2"/>
    <property type="gene ID" value="ENSMUSG00000031634.14"/>
</dbReference>
<dbReference type="AlphaFoldDB" id="A0A1B0GSM1"/>
<protein>
    <submittedName>
        <fullName evidence="3">UFM1-specific peptidase 2</fullName>
    </submittedName>
</protein>
<evidence type="ECO:0000313" key="3">
    <source>
        <dbReference type="Ensembl" id="ENSMUSP00000147993.2"/>
    </source>
</evidence>
<comment type="similarity">
    <text evidence="1">Belongs to the peptidase C78 family.</text>
</comment>
<evidence type="ECO:0000259" key="2">
    <source>
        <dbReference type="Pfam" id="PF20908"/>
    </source>
</evidence>
<reference evidence="3" key="4">
    <citation type="submission" date="2025-08" db="UniProtKB">
        <authorList>
            <consortium name="Ensembl"/>
        </authorList>
    </citation>
    <scope>IDENTIFICATION</scope>
    <source>
        <strain evidence="3">C57BL/6J</strain>
    </source>
</reference>
<dbReference type="Proteomes" id="UP000000589">
    <property type="component" value="Chromosome 8"/>
</dbReference>
<dbReference type="PANTHER" id="PTHR48153">
    <property type="entry name" value="UFM1-SPECIFIC PROTEASE 2"/>
    <property type="match status" value="1"/>
</dbReference>
<evidence type="ECO:0000256" key="1">
    <source>
        <dbReference type="ARBA" id="ARBA00008552"/>
    </source>
</evidence>
<keyword evidence="5" id="KW-1185">Reference proteome</keyword>
<reference evidence="3 5" key="3">
    <citation type="journal article" date="2011" name="PLoS Biol.">
        <title>Modernizing reference genome assemblies.</title>
        <authorList>
            <person name="Church D.M."/>
            <person name="Schneider V.A."/>
            <person name="Graves T."/>
            <person name="Auger K."/>
            <person name="Cunningham F."/>
            <person name="Bouk N."/>
            <person name="Chen H.C."/>
            <person name="Agarwala R."/>
            <person name="McLaren W.M."/>
            <person name="Ritchie G.R."/>
            <person name="Albracht D."/>
            <person name="Kremitzki M."/>
            <person name="Rock S."/>
            <person name="Kotkiewicz H."/>
            <person name="Kremitzki C."/>
            <person name="Wollam A."/>
            <person name="Trani L."/>
            <person name="Fulton L."/>
            <person name="Fulton R."/>
            <person name="Matthews L."/>
            <person name="Whitehead S."/>
            <person name="Chow W."/>
            <person name="Torrance J."/>
            <person name="Dunn M."/>
            <person name="Harden G."/>
            <person name="Threadgold G."/>
            <person name="Wood J."/>
            <person name="Collins J."/>
            <person name="Heath P."/>
            <person name="Griffiths G."/>
            <person name="Pelan S."/>
            <person name="Grafham D."/>
            <person name="Eichler E.E."/>
            <person name="Weinstock G."/>
            <person name="Mardis E.R."/>
            <person name="Wilson R.K."/>
            <person name="Howe K."/>
            <person name="Flicek P."/>
            <person name="Hubbard T."/>
        </authorList>
    </citation>
    <scope>NUCLEOTIDE SEQUENCE [LARGE SCALE GENOMIC DNA]</scope>
    <source>
        <strain evidence="3 5">C57BL/6J</strain>
    </source>
</reference>
<dbReference type="AGR" id="MGI:1913679"/>
<evidence type="ECO:0007829" key="7">
    <source>
        <dbReference type="ProteomicsDB" id="A0A1B0GSM1"/>
    </source>
</evidence>
<dbReference type="ExpressionAtlas" id="A0A1B0GSM1">
    <property type="expression patterns" value="baseline and differential"/>
</dbReference>
<name>A0A1B0GSM1_MOUSE</name>
<proteinExistence type="evidence at protein level"/>
<evidence type="ECO:0007829" key="8">
    <source>
        <dbReference type="PubMed" id="21183079"/>
    </source>
</evidence>
<dbReference type="Pfam" id="PF20908">
    <property type="entry name" value="UfSP2_N"/>
    <property type="match status" value="1"/>
</dbReference>